<keyword evidence="1" id="KW-1133">Transmembrane helix</keyword>
<gene>
    <name evidence="3" type="ORF">NP233_g13057</name>
</gene>
<evidence type="ECO:0000256" key="1">
    <source>
        <dbReference type="SAM" id="Phobius"/>
    </source>
</evidence>
<evidence type="ECO:0000313" key="4">
    <source>
        <dbReference type="Proteomes" id="UP001213000"/>
    </source>
</evidence>
<evidence type="ECO:0000259" key="2">
    <source>
        <dbReference type="Pfam" id="PF20151"/>
    </source>
</evidence>
<dbReference type="EMBL" id="JANIEX010002185">
    <property type="protein sequence ID" value="KAJ3551576.1"/>
    <property type="molecule type" value="Genomic_DNA"/>
</dbReference>
<accession>A0AAD5VDF5</accession>
<dbReference type="InterPro" id="IPR045340">
    <property type="entry name" value="DUF6533"/>
</dbReference>
<feature type="transmembrane region" description="Helical" evidence="1">
    <location>
        <begin position="75"/>
        <end position="93"/>
    </location>
</feature>
<name>A0AAD5VDF5_9AGAR</name>
<proteinExistence type="predicted"/>
<comment type="caution">
    <text evidence="3">The sequence shown here is derived from an EMBL/GenBank/DDBJ whole genome shotgun (WGS) entry which is preliminary data.</text>
</comment>
<feature type="domain" description="DUF6533" evidence="2">
    <location>
        <begin position="37"/>
        <end position="79"/>
    </location>
</feature>
<keyword evidence="4" id="KW-1185">Reference proteome</keyword>
<dbReference type="AlphaFoldDB" id="A0AAD5VDF5"/>
<organism evidence="3 4">
    <name type="scientific">Leucocoprinus birnbaumii</name>
    <dbReference type="NCBI Taxonomy" id="56174"/>
    <lineage>
        <taxon>Eukaryota</taxon>
        <taxon>Fungi</taxon>
        <taxon>Dikarya</taxon>
        <taxon>Basidiomycota</taxon>
        <taxon>Agaricomycotina</taxon>
        <taxon>Agaricomycetes</taxon>
        <taxon>Agaricomycetidae</taxon>
        <taxon>Agaricales</taxon>
        <taxon>Agaricineae</taxon>
        <taxon>Agaricaceae</taxon>
        <taxon>Leucocoprinus</taxon>
    </lineage>
</organism>
<keyword evidence="1" id="KW-0812">Transmembrane</keyword>
<dbReference type="Proteomes" id="UP001213000">
    <property type="component" value="Unassembled WGS sequence"/>
</dbReference>
<reference evidence="3" key="1">
    <citation type="submission" date="2022-07" db="EMBL/GenBank/DDBJ databases">
        <title>Genome Sequence of Leucocoprinus birnbaumii.</title>
        <authorList>
            <person name="Buettner E."/>
        </authorList>
    </citation>
    <scope>NUCLEOTIDE SEQUENCE</scope>
    <source>
        <strain evidence="3">VT141</strain>
    </source>
</reference>
<keyword evidence="1" id="KW-0472">Membrane</keyword>
<dbReference type="Pfam" id="PF20151">
    <property type="entry name" value="DUF6533"/>
    <property type="match status" value="1"/>
</dbReference>
<sequence length="110" mass="12734">MALLPAQPTGNDTTPTQVVEPVISLIVLLRHRQLDAYASIAATAFYFWEMLLTWKDENVAEQGSRTSAMKTFYFLNRYFRFLMSLSLTFFIVWPHPFTALCELNLHLQSE</sequence>
<protein>
    <recommendedName>
        <fullName evidence="2">DUF6533 domain-containing protein</fullName>
    </recommendedName>
</protein>
<evidence type="ECO:0000313" key="3">
    <source>
        <dbReference type="EMBL" id="KAJ3551576.1"/>
    </source>
</evidence>